<evidence type="ECO:0000256" key="2">
    <source>
        <dbReference type="SAM" id="MobiDB-lite"/>
    </source>
</evidence>
<accession>A0A136Q0C4</accession>
<dbReference type="InterPro" id="IPR010982">
    <property type="entry name" value="Lambda_DNA-bd_dom_sf"/>
</dbReference>
<evidence type="ECO:0000256" key="1">
    <source>
        <dbReference type="ARBA" id="ARBA00023125"/>
    </source>
</evidence>
<dbReference type="Pfam" id="PF01381">
    <property type="entry name" value="HTH_3"/>
    <property type="match status" value="1"/>
</dbReference>
<feature type="region of interest" description="Disordered" evidence="2">
    <location>
        <begin position="98"/>
        <end position="121"/>
    </location>
</feature>
<keyword evidence="1 4" id="KW-0238">DNA-binding</keyword>
<dbReference type="InterPro" id="IPR001387">
    <property type="entry name" value="Cro/C1-type_HTH"/>
</dbReference>
<dbReference type="Proteomes" id="UP000070366">
    <property type="component" value="Unassembled WGS sequence"/>
</dbReference>
<gene>
    <name evidence="4" type="ORF">HMPREF3293_03050</name>
</gene>
<evidence type="ECO:0000313" key="5">
    <source>
        <dbReference type="Proteomes" id="UP000070366"/>
    </source>
</evidence>
<dbReference type="STRING" id="626937.HMPREF3293_03050"/>
<dbReference type="SUPFAM" id="SSF47413">
    <property type="entry name" value="lambda repressor-like DNA-binding domains"/>
    <property type="match status" value="1"/>
</dbReference>
<comment type="caution">
    <text evidence="4">The sequence shown here is derived from an EMBL/GenBank/DDBJ whole genome shotgun (WGS) entry which is preliminary data.</text>
</comment>
<keyword evidence="5" id="KW-1185">Reference proteome</keyword>
<feature type="compositionally biased region" description="Polar residues" evidence="2">
    <location>
        <begin position="109"/>
        <end position="121"/>
    </location>
</feature>
<dbReference type="KEGG" id="cmiu:B1H56_08605"/>
<name>A0A136Q0C4_9FIRM</name>
<dbReference type="InterPro" id="IPR050807">
    <property type="entry name" value="TransReg_Diox_bact_type"/>
</dbReference>
<dbReference type="CDD" id="cd00093">
    <property type="entry name" value="HTH_XRE"/>
    <property type="match status" value="1"/>
</dbReference>
<dbReference type="GO" id="GO:0003700">
    <property type="term" value="F:DNA-binding transcription factor activity"/>
    <property type="evidence" value="ECO:0007669"/>
    <property type="project" value="TreeGrafter"/>
</dbReference>
<proteinExistence type="predicted"/>
<dbReference type="PANTHER" id="PTHR46797:SF1">
    <property type="entry name" value="METHYLPHOSPHONATE SYNTHASE"/>
    <property type="match status" value="1"/>
</dbReference>
<dbReference type="GO" id="GO:0003677">
    <property type="term" value="F:DNA binding"/>
    <property type="evidence" value="ECO:0007669"/>
    <property type="project" value="UniProtKB-KW"/>
</dbReference>
<dbReference type="PANTHER" id="PTHR46797">
    <property type="entry name" value="HTH-TYPE TRANSCRIPTIONAL REGULATOR"/>
    <property type="match status" value="1"/>
</dbReference>
<feature type="compositionally biased region" description="Basic and acidic residues" evidence="2">
    <location>
        <begin position="98"/>
        <end position="107"/>
    </location>
</feature>
<evidence type="ECO:0000313" key="4">
    <source>
        <dbReference type="EMBL" id="KXK64139.1"/>
    </source>
</evidence>
<dbReference type="AlphaFoldDB" id="A0A136Q0C4"/>
<feature type="domain" description="HTH cro/C1-type" evidence="3">
    <location>
        <begin position="4"/>
        <end position="58"/>
    </location>
</feature>
<organism evidence="4 5">
    <name type="scientific">Christensenella minuta</name>
    <dbReference type="NCBI Taxonomy" id="626937"/>
    <lineage>
        <taxon>Bacteria</taxon>
        <taxon>Bacillati</taxon>
        <taxon>Bacillota</taxon>
        <taxon>Clostridia</taxon>
        <taxon>Christensenellales</taxon>
        <taxon>Christensenellaceae</taxon>
        <taxon>Christensenella</taxon>
    </lineage>
</organism>
<dbReference type="EMBL" id="LSZW01000066">
    <property type="protein sequence ID" value="KXK64139.1"/>
    <property type="molecule type" value="Genomic_DNA"/>
</dbReference>
<dbReference type="GO" id="GO:0005829">
    <property type="term" value="C:cytosol"/>
    <property type="evidence" value="ECO:0007669"/>
    <property type="project" value="TreeGrafter"/>
</dbReference>
<sequence length="121" mass="13920">MNRIRDLRQKNHLTQEELGRLLNVQKSAISKYETGKIPLTDETIRQMTKIFGVSADYLLGLDSAPERSYWETRLAALKDDSLRDLEKYIELLELRDRQAKSSPDKKYGASNTFASQKKSAL</sequence>
<protein>
    <submittedName>
        <fullName evidence="4">DNA-binding helix-turn-helix protein</fullName>
    </submittedName>
</protein>
<dbReference type="SMART" id="SM00530">
    <property type="entry name" value="HTH_XRE"/>
    <property type="match status" value="1"/>
</dbReference>
<reference evidence="4 5" key="1">
    <citation type="submission" date="2016-02" db="EMBL/GenBank/DDBJ databases">
        <authorList>
            <person name="Wen L."/>
            <person name="He K."/>
            <person name="Yang H."/>
        </authorList>
    </citation>
    <scope>NUCLEOTIDE SEQUENCE [LARGE SCALE GENOMIC DNA]</scope>
    <source>
        <strain evidence="4 5">DSM 22607</strain>
    </source>
</reference>
<evidence type="ECO:0000259" key="3">
    <source>
        <dbReference type="PROSITE" id="PS50943"/>
    </source>
</evidence>
<dbReference type="Gene3D" id="1.10.260.40">
    <property type="entry name" value="lambda repressor-like DNA-binding domains"/>
    <property type="match status" value="1"/>
</dbReference>
<dbReference type="RefSeq" id="WP_066522309.1">
    <property type="nucleotide sequence ID" value="NZ_CABMOF010000008.1"/>
</dbReference>
<dbReference type="OrthoDB" id="1739538at2"/>
<dbReference type="PROSITE" id="PS50943">
    <property type="entry name" value="HTH_CROC1"/>
    <property type="match status" value="1"/>
</dbReference>